<keyword evidence="3" id="KW-0813">Transport</keyword>
<dbReference type="PANTHER" id="PTHR30269">
    <property type="entry name" value="TRANSMEMBRANE PROTEIN YFCA"/>
    <property type="match status" value="1"/>
</dbReference>
<dbReference type="OrthoDB" id="3782574at2"/>
<keyword evidence="4 8" id="KW-1003">Cell membrane</keyword>
<dbReference type="Proteomes" id="UP000295680">
    <property type="component" value="Unassembled WGS sequence"/>
</dbReference>
<dbReference type="RefSeq" id="WP_132125009.1">
    <property type="nucleotide sequence ID" value="NZ_SLWS01000014.1"/>
</dbReference>
<keyword evidence="7 8" id="KW-0472">Membrane</keyword>
<dbReference type="PANTHER" id="PTHR30269:SF0">
    <property type="entry name" value="MEMBRANE TRANSPORTER PROTEIN YFCA-RELATED"/>
    <property type="match status" value="1"/>
</dbReference>
<evidence type="ECO:0000256" key="3">
    <source>
        <dbReference type="ARBA" id="ARBA00022448"/>
    </source>
</evidence>
<evidence type="ECO:0000256" key="6">
    <source>
        <dbReference type="ARBA" id="ARBA00022989"/>
    </source>
</evidence>
<keyword evidence="10" id="KW-1185">Reference proteome</keyword>
<feature type="transmembrane region" description="Helical" evidence="8">
    <location>
        <begin position="96"/>
        <end position="115"/>
    </location>
</feature>
<evidence type="ECO:0000313" key="10">
    <source>
        <dbReference type="Proteomes" id="UP000295680"/>
    </source>
</evidence>
<dbReference type="Pfam" id="PF01925">
    <property type="entry name" value="TauE"/>
    <property type="match status" value="1"/>
</dbReference>
<dbReference type="InterPro" id="IPR002781">
    <property type="entry name" value="TM_pro_TauE-like"/>
</dbReference>
<evidence type="ECO:0000313" key="9">
    <source>
        <dbReference type="EMBL" id="TCO49767.1"/>
    </source>
</evidence>
<feature type="transmembrane region" description="Helical" evidence="8">
    <location>
        <begin position="182"/>
        <end position="212"/>
    </location>
</feature>
<dbReference type="EMBL" id="SLWS01000014">
    <property type="protein sequence ID" value="TCO49767.1"/>
    <property type="molecule type" value="Genomic_DNA"/>
</dbReference>
<dbReference type="InterPro" id="IPR052017">
    <property type="entry name" value="TSUP"/>
</dbReference>
<feature type="transmembrane region" description="Helical" evidence="8">
    <location>
        <begin position="69"/>
        <end position="90"/>
    </location>
</feature>
<evidence type="ECO:0000256" key="5">
    <source>
        <dbReference type="ARBA" id="ARBA00022692"/>
    </source>
</evidence>
<evidence type="ECO:0000256" key="7">
    <source>
        <dbReference type="ARBA" id="ARBA00023136"/>
    </source>
</evidence>
<dbReference type="AlphaFoldDB" id="A0A4R2IWV5"/>
<evidence type="ECO:0000256" key="1">
    <source>
        <dbReference type="ARBA" id="ARBA00004651"/>
    </source>
</evidence>
<reference evidence="9 10" key="1">
    <citation type="submission" date="2019-03" db="EMBL/GenBank/DDBJ databases">
        <title>Genomic Encyclopedia of Type Strains, Phase IV (KMG-IV): sequencing the most valuable type-strain genomes for metagenomic binning, comparative biology and taxonomic classification.</title>
        <authorList>
            <person name="Goeker M."/>
        </authorList>
    </citation>
    <scope>NUCLEOTIDE SEQUENCE [LARGE SCALE GENOMIC DNA]</scope>
    <source>
        <strain evidence="9 10">DSM 45934</strain>
    </source>
</reference>
<organism evidence="9 10">
    <name type="scientific">Actinocrispum wychmicini</name>
    <dbReference type="NCBI Taxonomy" id="1213861"/>
    <lineage>
        <taxon>Bacteria</taxon>
        <taxon>Bacillati</taxon>
        <taxon>Actinomycetota</taxon>
        <taxon>Actinomycetes</taxon>
        <taxon>Pseudonocardiales</taxon>
        <taxon>Pseudonocardiaceae</taxon>
        <taxon>Actinocrispum</taxon>
    </lineage>
</organism>
<keyword evidence="6 8" id="KW-1133">Transmembrane helix</keyword>
<evidence type="ECO:0000256" key="4">
    <source>
        <dbReference type="ARBA" id="ARBA00022475"/>
    </source>
</evidence>
<protein>
    <recommendedName>
        <fullName evidence="8">Probable membrane transporter protein</fullName>
    </recommendedName>
</protein>
<name>A0A4R2IWV5_9PSEU</name>
<feature type="transmembrane region" description="Helical" evidence="8">
    <location>
        <begin position="136"/>
        <end position="162"/>
    </location>
</feature>
<sequence length="243" mass="24726">MTIAILVFGGVLAGILNVAAAGGSLLSFLTLSLVGVPPLAANATNLAATPASFLGGFPNAWHARKETRLGFLSAVAGTAVGVWLVNSLTADVFRRIAPILLVVAALVLILQPWLGPRVQRRAGTSETHPAAMTVSLFGTGVYAGGFGAGVGILVLVVLAYTTPWPWRTLNGSKNVVCLMTSLVGLAAFAMTGLVVWPLAAVLAGSMAVGGLLGHWITRHVPGELLRGTVAVMAAFGAGHMAAS</sequence>
<evidence type="ECO:0000256" key="2">
    <source>
        <dbReference type="ARBA" id="ARBA00009142"/>
    </source>
</evidence>
<accession>A0A4R2IWV5</accession>
<proteinExistence type="inferred from homology"/>
<gene>
    <name evidence="9" type="ORF">EV192_114137</name>
</gene>
<evidence type="ECO:0000256" key="8">
    <source>
        <dbReference type="RuleBase" id="RU363041"/>
    </source>
</evidence>
<comment type="caution">
    <text evidence="9">The sequence shown here is derived from an EMBL/GenBank/DDBJ whole genome shotgun (WGS) entry which is preliminary data.</text>
</comment>
<comment type="similarity">
    <text evidence="2 8">Belongs to the 4-toluene sulfonate uptake permease (TSUP) (TC 2.A.102) family.</text>
</comment>
<keyword evidence="5 8" id="KW-0812">Transmembrane</keyword>
<dbReference type="GO" id="GO:0005886">
    <property type="term" value="C:plasma membrane"/>
    <property type="evidence" value="ECO:0007669"/>
    <property type="project" value="UniProtKB-SubCell"/>
</dbReference>
<comment type="subcellular location">
    <subcellularLocation>
        <location evidence="1 8">Cell membrane</location>
        <topology evidence="1 8">Multi-pass membrane protein</topology>
    </subcellularLocation>
</comment>